<dbReference type="Proteomes" id="UP000218288">
    <property type="component" value="Chromosome"/>
</dbReference>
<dbReference type="RefSeq" id="WP_096484138.1">
    <property type="nucleotide sequence ID" value="NZ_AP014809.1"/>
</dbReference>
<name>A0A160PDP1_9HYPH</name>
<protein>
    <submittedName>
        <fullName evidence="1">Signal peptide</fullName>
    </submittedName>
</protein>
<dbReference type="AlphaFoldDB" id="A0A160PDP1"/>
<proteinExistence type="predicted"/>
<dbReference type="OrthoDB" id="7869937at2"/>
<gene>
    <name evidence="1" type="ORF">MPPM_1056</name>
</gene>
<evidence type="ECO:0000313" key="1">
    <source>
        <dbReference type="EMBL" id="BAU89661.1"/>
    </source>
</evidence>
<evidence type="ECO:0000313" key="2">
    <source>
        <dbReference type="Proteomes" id="UP000218288"/>
    </source>
</evidence>
<accession>A0A160PDP1</accession>
<dbReference type="EMBL" id="AP014809">
    <property type="protein sequence ID" value="BAU89661.1"/>
    <property type="molecule type" value="Genomic_DNA"/>
</dbReference>
<sequence>MFNPFFAPLLLAIESQQVIELRLVRLAWGGQESWAEMNSMVFEKIAAATEATATLLTGGTPDDVVARYREHVAANTQRLRA</sequence>
<reference evidence="1 2" key="1">
    <citation type="journal article" date="2016" name="Genome Announc.">
        <title>Complete Genome Sequence of Methylobacterium populi P-1M, Isolated from Pink-Pigmented Household Biofilm.</title>
        <authorList>
            <person name="Morohoshi T."/>
            <person name="Ikeda T."/>
        </authorList>
    </citation>
    <scope>NUCLEOTIDE SEQUENCE [LARGE SCALE GENOMIC DNA]</scope>
    <source>
        <strain evidence="1 2">P-1M</strain>
    </source>
</reference>
<organism evidence="1 2">
    <name type="scientific">Methylorubrum populi</name>
    <dbReference type="NCBI Taxonomy" id="223967"/>
    <lineage>
        <taxon>Bacteria</taxon>
        <taxon>Pseudomonadati</taxon>
        <taxon>Pseudomonadota</taxon>
        <taxon>Alphaproteobacteria</taxon>
        <taxon>Hyphomicrobiales</taxon>
        <taxon>Methylobacteriaceae</taxon>
        <taxon>Methylorubrum</taxon>
    </lineage>
</organism>